<dbReference type="EMBL" id="PEXV01000141">
    <property type="protein sequence ID" value="PIS41190.1"/>
    <property type="molecule type" value="Genomic_DNA"/>
</dbReference>
<reference evidence="7" key="1">
    <citation type="submission" date="2017-09" db="EMBL/GenBank/DDBJ databases">
        <title>Depth-based differentiation of microbial function through sediment-hosted aquifers and enrichment of novel symbionts in the deep terrestrial subsurface.</title>
        <authorList>
            <person name="Probst A.J."/>
            <person name="Ladd B."/>
            <person name="Jarett J.K."/>
            <person name="Geller-Mcgrath D.E."/>
            <person name="Sieber C.M.K."/>
            <person name="Emerson J.B."/>
            <person name="Anantharaman K."/>
            <person name="Thomas B.C."/>
            <person name="Malmstrom R."/>
            <person name="Stieglmeier M."/>
            <person name="Klingl A."/>
            <person name="Woyke T."/>
            <person name="Ryan C.M."/>
            <person name="Banfield J.F."/>
        </authorList>
    </citation>
    <scope>NUCLEOTIDE SEQUENCE [LARGE SCALE GENOMIC DNA]</scope>
</reference>
<keyword evidence="3" id="KW-0479">Metal-binding</keyword>
<gene>
    <name evidence="6" type="ORF">COT25_04390</name>
</gene>
<dbReference type="Proteomes" id="UP000228711">
    <property type="component" value="Unassembled WGS sequence"/>
</dbReference>
<keyword evidence="5" id="KW-0411">Iron-sulfur</keyword>
<evidence type="ECO:0000256" key="5">
    <source>
        <dbReference type="ARBA" id="ARBA00023014"/>
    </source>
</evidence>
<feature type="non-terminal residue" evidence="6">
    <location>
        <position position="83"/>
    </location>
</feature>
<dbReference type="GO" id="GO:0046872">
    <property type="term" value="F:metal ion binding"/>
    <property type="evidence" value="ECO:0007669"/>
    <property type="project" value="UniProtKB-KW"/>
</dbReference>
<dbReference type="PANTHER" id="PTHR30426:SF0">
    <property type="entry name" value="4-HYDROXY-3-METHYLBUT-2-ENYL DIPHOSPHATE REDUCTASE"/>
    <property type="match status" value="1"/>
</dbReference>
<dbReference type="AlphaFoldDB" id="A0A2H0YRW4"/>
<dbReference type="GO" id="GO:0050992">
    <property type="term" value="P:dimethylallyl diphosphate biosynthetic process"/>
    <property type="evidence" value="ECO:0007669"/>
    <property type="project" value="InterPro"/>
</dbReference>
<accession>A0A2H0YRW4</accession>
<dbReference type="Pfam" id="PF02401">
    <property type="entry name" value="LYTB"/>
    <property type="match status" value="1"/>
</dbReference>
<evidence type="ECO:0000313" key="7">
    <source>
        <dbReference type="Proteomes" id="UP000228711"/>
    </source>
</evidence>
<proteinExistence type="predicted"/>
<evidence type="ECO:0000256" key="2">
    <source>
        <dbReference type="ARBA" id="ARBA00022485"/>
    </source>
</evidence>
<dbReference type="Gene3D" id="3.40.1010.20">
    <property type="entry name" value="4-hydroxy-3-methylbut-2-enyl diphosphate reductase, catalytic domain"/>
    <property type="match status" value="1"/>
</dbReference>
<dbReference type="GO" id="GO:0051539">
    <property type="term" value="F:4 iron, 4 sulfur cluster binding"/>
    <property type="evidence" value="ECO:0007669"/>
    <property type="project" value="UniProtKB-KW"/>
</dbReference>
<comment type="caution">
    <text evidence="6">The sequence shown here is derived from an EMBL/GenBank/DDBJ whole genome shotgun (WGS) entry which is preliminary data.</text>
</comment>
<dbReference type="InterPro" id="IPR003451">
    <property type="entry name" value="LytB/IspH"/>
</dbReference>
<evidence type="ECO:0000256" key="3">
    <source>
        <dbReference type="ARBA" id="ARBA00022723"/>
    </source>
</evidence>
<name>A0A2H0YRW4_9BACT</name>
<dbReference type="PANTHER" id="PTHR30426">
    <property type="entry name" value="4-HYDROXY-3-METHYLBUT-2-ENYL DIPHOSPHATE REDUCTASE"/>
    <property type="match status" value="1"/>
</dbReference>
<comment type="cofactor">
    <cofactor evidence="1">
        <name>[4Fe-4S] cluster</name>
        <dbReference type="ChEBI" id="CHEBI:49883"/>
    </cofactor>
</comment>
<evidence type="ECO:0000256" key="1">
    <source>
        <dbReference type="ARBA" id="ARBA00001966"/>
    </source>
</evidence>
<protein>
    <submittedName>
        <fullName evidence="6">4-hydroxy-3-methylbut-2-enyl diphosphate reductase</fullName>
    </submittedName>
</protein>
<sequence>DATCPRVTKVQTIIHKHAMQGYSSIIIGDQDHPEVVGLLGYAEENGYVVSNIEGLDSLPAFDKAIIVAQTTQNTFFYEEVKKW</sequence>
<dbReference type="GO" id="GO:0019288">
    <property type="term" value="P:isopentenyl diphosphate biosynthetic process, methylerythritol 4-phosphate pathway"/>
    <property type="evidence" value="ECO:0007669"/>
    <property type="project" value="InterPro"/>
</dbReference>
<keyword evidence="2" id="KW-0004">4Fe-4S</keyword>
<organism evidence="6 7">
    <name type="scientific">Candidatus Kerfeldbacteria bacterium CG08_land_8_20_14_0_20_42_7</name>
    <dbReference type="NCBI Taxonomy" id="2014245"/>
    <lineage>
        <taxon>Bacteria</taxon>
        <taxon>Candidatus Kerfeldiibacteriota</taxon>
    </lineage>
</organism>
<feature type="non-terminal residue" evidence="6">
    <location>
        <position position="1"/>
    </location>
</feature>
<evidence type="ECO:0000313" key="6">
    <source>
        <dbReference type="EMBL" id="PIS41190.1"/>
    </source>
</evidence>
<dbReference type="GO" id="GO:0051745">
    <property type="term" value="F:4-hydroxy-3-methylbut-2-enyl diphosphate reductase activity"/>
    <property type="evidence" value="ECO:0007669"/>
    <property type="project" value="InterPro"/>
</dbReference>
<evidence type="ECO:0000256" key="4">
    <source>
        <dbReference type="ARBA" id="ARBA00023004"/>
    </source>
</evidence>
<keyword evidence="4" id="KW-0408">Iron</keyword>